<evidence type="ECO:0000313" key="3">
    <source>
        <dbReference type="Proteomes" id="UP001597548"/>
    </source>
</evidence>
<gene>
    <name evidence="2" type="ORF">ACFS29_00425</name>
</gene>
<keyword evidence="1" id="KW-1133">Transmembrane helix</keyword>
<dbReference type="Pfam" id="PF16250">
    <property type="entry name" value="DUF4907"/>
    <property type="match status" value="1"/>
</dbReference>
<keyword evidence="1" id="KW-0812">Transmembrane</keyword>
<sequence length="116" mass="13606">MKNLYSYIAVFLTISILSILLLYFLNRNIDSNEVKETSFSLQVKEKDSFWIYEIYNNNHLFISQEYIPAVQGKQVFKTKEDAEKIGKLVVRKLSTNRVPVISTDDLNTNNIYFDKI</sequence>
<organism evidence="2 3">
    <name type="scientific">Psychroserpens luteus</name>
    <dbReference type="NCBI Taxonomy" id="1434066"/>
    <lineage>
        <taxon>Bacteria</taxon>
        <taxon>Pseudomonadati</taxon>
        <taxon>Bacteroidota</taxon>
        <taxon>Flavobacteriia</taxon>
        <taxon>Flavobacteriales</taxon>
        <taxon>Flavobacteriaceae</taxon>
        <taxon>Psychroserpens</taxon>
    </lineage>
</organism>
<feature type="transmembrane region" description="Helical" evidence="1">
    <location>
        <begin position="6"/>
        <end position="25"/>
    </location>
</feature>
<evidence type="ECO:0000313" key="2">
    <source>
        <dbReference type="EMBL" id="MFD2914088.1"/>
    </source>
</evidence>
<proteinExistence type="predicted"/>
<dbReference type="InterPro" id="IPR032593">
    <property type="entry name" value="DUF4907"/>
</dbReference>
<protein>
    <submittedName>
        <fullName evidence="2">DUF4907 domain-containing protein</fullName>
    </submittedName>
</protein>
<keyword evidence="1" id="KW-0472">Membrane</keyword>
<comment type="caution">
    <text evidence="2">The sequence shown here is derived from an EMBL/GenBank/DDBJ whole genome shotgun (WGS) entry which is preliminary data.</text>
</comment>
<dbReference type="EMBL" id="JBHUOS010000001">
    <property type="protein sequence ID" value="MFD2914088.1"/>
    <property type="molecule type" value="Genomic_DNA"/>
</dbReference>
<keyword evidence="3" id="KW-1185">Reference proteome</keyword>
<accession>A0ABW5ZPW5</accession>
<dbReference type="Proteomes" id="UP001597548">
    <property type="component" value="Unassembled WGS sequence"/>
</dbReference>
<reference evidence="3" key="1">
    <citation type="journal article" date="2019" name="Int. J. Syst. Evol. Microbiol.">
        <title>The Global Catalogue of Microorganisms (GCM) 10K type strain sequencing project: providing services to taxonomists for standard genome sequencing and annotation.</title>
        <authorList>
            <consortium name="The Broad Institute Genomics Platform"/>
            <consortium name="The Broad Institute Genome Sequencing Center for Infectious Disease"/>
            <person name="Wu L."/>
            <person name="Ma J."/>
        </authorList>
    </citation>
    <scope>NUCLEOTIDE SEQUENCE [LARGE SCALE GENOMIC DNA]</scope>
    <source>
        <strain evidence="3">KCTC 32514</strain>
    </source>
</reference>
<evidence type="ECO:0000256" key="1">
    <source>
        <dbReference type="SAM" id="Phobius"/>
    </source>
</evidence>
<name>A0ABW5ZPW5_9FLAO</name>